<dbReference type="Gene3D" id="3.40.640.10">
    <property type="entry name" value="Type I PLP-dependent aspartate aminotransferase-like (Major domain)"/>
    <property type="match status" value="1"/>
</dbReference>
<keyword evidence="4 8" id="KW-0808">Transferase</keyword>
<dbReference type="PIRSF" id="PIRSF000521">
    <property type="entry name" value="Transaminase_4ab_Lys_Orn"/>
    <property type="match status" value="1"/>
</dbReference>
<comment type="similarity">
    <text evidence="2 6">Belongs to the class-III pyridoxal-phosphate-dependent aminotransferase family.</text>
</comment>
<organism evidence="8 9">
    <name type="scientific">Iodidimonas gelatinilytica</name>
    <dbReference type="NCBI Taxonomy" id="1236966"/>
    <lineage>
        <taxon>Bacteria</taxon>
        <taxon>Pseudomonadati</taxon>
        <taxon>Pseudomonadota</taxon>
        <taxon>Alphaproteobacteria</taxon>
        <taxon>Iodidimonadales</taxon>
        <taxon>Iodidimonadaceae</taxon>
        <taxon>Iodidimonas</taxon>
    </lineage>
</organism>
<evidence type="ECO:0000256" key="2">
    <source>
        <dbReference type="ARBA" id="ARBA00008954"/>
    </source>
</evidence>
<comment type="caution">
    <text evidence="8">The sequence shown here is derived from an EMBL/GenBank/DDBJ whole genome shotgun (WGS) entry which is preliminary data.</text>
</comment>
<dbReference type="NCBIfam" id="NF005682">
    <property type="entry name" value="PRK07480.1"/>
    <property type="match status" value="1"/>
</dbReference>
<dbReference type="EMBL" id="BKCL01000009">
    <property type="protein sequence ID" value="GEQ98767.1"/>
    <property type="molecule type" value="Genomic_DNA"/>
</dbReference>
<protein>
    <submittedName>
        <fullName evidence="8">Aspartate aminotransferase family protein</fullName>
    </submittedName>
</protein>
<accession>A0A5A7MS33</accession>
<evidence type="ECO:0000313" key="8">
    <source>
        <dbReference type="EMBL" id="GEQ98767.1"/>
    </source>
</evidence>
<dbReference type="AlphaFoldDB" id="A0A5A7MS33"/>
<dbReference type="Pfam" id="PF00202">
    <property type="entry name" value="Aminotran_3"/>
    <property type="match status" value="1"/>
</dbReference>
<dbReference type="SUPFAM" id="SSF53383">
    <property type="entry name" value="PLP-dependent transferases"/>
    <property type="match status" value="1"/>
</dbReference>
<dbReference type="InterPro" id="IPR015422">
    <property type="entry name" value="PyrdxlP-dep_Trfase_small"/>
</dbReference>
<dbReference type="InterPro" id="IPR005814">
    <property type="entry name" value="Aminotrans_3"/>
</dbReference>
<dbReference type="PANTHER" id="PTHR43094:SF1">
    <property type="entry name" value="AMINOTRANSFERASE CLASS-III"/>
    <property type="match status" value="1"/>
</dbReference>
<evidence type="ECO:0000313" key="9">
    <source>
        <dbReference type="Proteomes" id="UP000322084"/>
    </source>
</evidence>
<feature type="region of interest" description="Disordered" evidence="7">
    <location>
        <begin position="1"/>
        <end position="22"/>
    </location>
</feature>
<keyword evidence="3 8" id="KW-0032">Aminotransferase</keyword>
<dbReference type="FunFam" id="3.40.640.10:FF:000014">
    <property type="entry name" value="Adenosylmethionine-8-amino-7-oxononanoate aminotransferase, probable"/>
    <property type="match status" value="1"/>
</dbReference>
<evidence type="ECO:0000256" key="7">
    <source>
        <dbReference type="SAM" id="MobiDB-lite"/>
    </source>
</evidence>
<evidence type="ECO:0000256" key="5">
    <source>
        <dbReference type="ARBA" id="ARBA00022898"/>
    </source>
</evidence>
<feature type="compositionally biased region" description="Polar residues" evidence="7">
    <location>
        <begin position="1"/>
        <end position="18"/>
    </location>
</feature>
<keyword evidence="5 6" id="KW-0663">Pyridoxal phosphate</keyword>
<reference evidence="8 9" key="1">
    <citation type="submission" date="2019-09" db="EMBL/GenBank/DDBJ databases">
        <title>NBRP : Genome information of microbial organism related human and environment.</title>
        <authorList>
            <person name="Hattori M."/>
            <person name="Oshima K."/>
            <person name="Inaba H."/>
            <person name="Suda W."/>
            <person name="Sakamoto M."/>
            <person name="Iino T."/>
            <person name="Kitahara M."/>
            <person name="Oshida Y."/>
            <person name="Iida T."/>
            <person name="Kudo T."/>
            <person name="Itoh T."/>
            <person name="Ohkuma M."/>
        </authorList>
    </citation>
    <scope>NUCLEOTIDE SEQUENCE [LARGE SCALE GENOMIC DNA]</scope>
    <source>
        <strain evidence="8 9">Hi-2</strain>
    </source>
</reference>
<dbReference type="CDD" id="cd00610">
    <property type="entry name" value="OAT_like"/>
    <property type="match status" value="1"/>
</dbReference>
<comment type="cofactor">
    <cofactor evidence="1">
        <name>pyridoxal 5'-phosphate</name>
        <dbReference type="ChEBI" id="CHEBI:597326"/>
    </cofactor>
</comment>
<dbReference type="Gene3D" id="3.90.1150.10">
    <property type="entry name" value="Aspartate Aminotransferase, domain 1"/>
    <property type="match status" value="1"/>
</dbReference>
<evidence type="ECO:0000256" key="3">
    <source>
        <dbReference type="ARBA" id="ARBA00022576"/>
    </source>
</evidence>
<gene>
    <name evidence="8" type="ORF">JCM17844_24040</name>
</gene>
<dbReference type="GO" id="GO:0008483">
    <property type="term" value="F:transaminase activity"/>
    <property type="evidence" value="ECO:0007669"/>
    <property type="project" value="UniProtKB-KW"/>
</dbReference>
<evidence type="ECO:0000256" key="1">
    <source>
        <dbReference type="ARBA" id="ARBA00001933"/>
    </source>
</evidence>
<evidence type="ECO:0000256" key="4">
    <source>
        <dbReference type="ARBA" id="ARBA00022679"/>
    </source>
</evidence>
<dbReference type="InterPro" id="IPR015424">
    <property type="entry name" value="PyrdxlP-dep_Trfase"/>
</dbReference>
<dbReference type="GO" id="GO:0030170">
    <property type="term" value="F:pyridoxal phosphate binding"/>
    <property type="evidence" value="ECO:0007669"/>
    <property type="project" value="InterPro"/>
</dbReference>
<name>A0A5A7MS33_9PROT</name>
<proteinExistence type="inferred from homology"/>
<dbReference type="Proteomes" id="UP000322084">
    <property type="component" value="Unassembled WGS sequence"/>
</dbReference>
<dbReference type="InterPro" id="IPR015421">
    <property type="entry name" value="PyrdxlP-dep_Trfase_major"/>
</dbReference>
<sequence>MTSSPHASASNAARSTIAGSDDAQMVRQQLRDADRLHHVHPFTDHSALQQNGGAFIAERGEGSMLVGEGNIRLLDAMAGLGCVNVGYGRKEMALAAADAMQNLAYYHSFQATTNPHAAALAERIAKAAPGALNHVFFANSGSEANESILKLVRAYWRAKGQPNRQHIIARDYAYHGSTLFTTSLNGLPPMHEAFGLPLSGVSHIDAPYWYRQGGDLDPDTYGKKAAQSLKDKITELGADQVAAFIAEPIQVTSGVIMPPESYWPEIVAICKQEGILLIADEVVTGFGRTGHWFAQDHYGIEADFMTLAKGLSSGYMPIAAAVISDKVAEMTLQQGGAFQHGFTTSGHPVACAVALKNLDIIAQERLVERAAKMGAVLHGKLNTAIGDHPLVGEVRGMGLLAGIELVRDRKSRSHYPLELGLCSHVANAALMQGVIVRATGNSLVICPPFIITEAEIDMVVAALVTALEQIYGQLQAG</sequence>
<dbReference type="PROSITE" id="PS00600">
    <property type="entry name" value="AA_TRANSFER_CLASS_3"/>
    <property type="match status" value="1"/>
</dbReference>
<dbReference type="RefSeq" id="WP_210431851.1">
    <property type="nucleotide sequence ID" value="NZ_BKCL01000009.1"/>
</dbReference>
<evidence type="ECO:0000256" key="6">
    <source>
        <dbReference type="RuleBase" id="RU003560"/>
    </source>
</evidence>
<dbReference type="PANTHER" id="PTHR43094">
    <property type="entry name" value="AMINOTRANSFERASE"/>
    <property type="match status" value="1"/>
</dbReference>
<dbReference type="InterPro" id="IPR049704">
    <property type="entry name" value="Aminotrans_3_PPA_site"/>
</dbReference>